<dbReference type="EMBL" id="LN847004">
    <property type="protein sequence ID" value="CRI40369.1"/>
    <property type="molecule type" value="Genomic_DNA"/>
</dbReference>
<dbReference type="EMBL" id="LN846998">
    <property type="protein sequence ID" value="CRI38104.1"/>
    <property type="molecule type" value="Genomic_DNA"/>
</dbReference>
<evidence type="ECO:0000313" key="10">
    <source>
        <dbReference type="EMBL" id="CRI53020.1"/>
    </source>
</evidence>
<dbReference type="EMBL" id="LN847245">
    <property type="protein sequence ID" value="CRI51643.1"/>
    <property type="molecule type" value="Genomic_DNA"/>
</dbReference>
<evidence type="ECO:0000313" key="6">
    <source>
        <dbReference type="EMBL" id="CRI47096.1"/>
    </source>
</evidence>
<gene>
    <name evidence="1" type="ORF">BN1224_CV15_B_04270</name>
    <name evidence="3" type="ORF">BN1224_GiD_A_04990</name>
    <name evidence="4" type="ORF">BN1224_H12_EA_00070</name>
    <name evidence="5" type="ORF">BN1224_MUL2216_F_00210</name>
    <name evidence="6" type="ORF">BN1224_Panola_F_01590</name>
    <name evidence="8" type="ORF">BN1224_PB1_B_04870</name>
    <name evidence="7" type="ORF">BN1224_U1271_C_03290</name>
    <name evidence="9" type="ORF">BN1224_UZG1_A_04980</name>
    <name evidence="10" type="ORF">BN1224_Wien2_G_01240</name>
    <name evidence="11" type="ORF">BN1224_YK41_BO_00500</name>
    <name evidence="2" type="ORF">CWL029c_D_00060</name>
</gene>
<dbReference type="EMBL" id="LN847254">
    <property type="protein sequence ID" value="CRI53020.1"/>
    <property type="molecule type" value="Genomic_DNA"/>
</dbReference>
<organism evidence="5">
    <name type="scientific">Chlamydia pneumoniae</name>
    <name type="common">Chlamydophila pneumoniae</name>
    <dbReference type="NCBI Taxonomy" id="83558"/>
    <lineage>
        <taxon>Bacteria</taxon>
        <taxon>Pseudomonadati</taxon>
        <taxon>Chlamydiota</taxon>
        <taxon>Chlamydiia</taxon>
        <taxon>Chlamydiales</taxon>
        <taxon>Chlamydiaceae</taxon>
        <taxon>Chlamydia/Chlamydophila group</taxon>
        <taxon>Chlamydia</taxon>
    </lineage>
</organism>
<dbReference type="EMBL" id="LN847227">
    <property type="protein sequence ID" value="CRI45966.1"/>
    <property type="molecule type" value="Genomic_DNA"/>
</dbReference>
<evidence type="ECO:0000313" key="7">
    <source>
        <dbReference type="EMBL" id="CRI49389.1"/>
    </source>
</evidence>
<evidence type="ECO:0000313" key="3">
    <source>
        <dbReference type="EMBL" id="CRI41498.1"/>
    </source>
</evidence>
<evidence type="ECO:0000313" key="9">
    <source>
        <dbReference type="EMBL" id="CRI51643.1"/>
    </source>
</evidence>
<sequence length="40" mass="4754">MDLKVKKLLEPQFRILYSFLNHSFQVSILKNFREGSRAAQ</sequence>
<evidence type="ECO:0000313" key="4">
    <source>
        <dbReference type="EMBL" id="CRI43725.1"/>
    </source>
</evidence>
<evidence type="ECO:0000313" key="11">
    <source>
        <dbReference type="EMBL" id="CRI73137.1"/>
    </source>
</evidence>
<accession>A0A0F7WS46</accession>
<reference evidence="5" key="1">
    <citation type="submission" date="2015-05" db="EMBL/GenBank/DDBJ databases">
        <authorList>
            <person name="Rattei Thomas"/>
        </authorList>
    </citation>
    <scope>NUCLEOTIDE SEQUENCE</scope>
    <source>
        <strain evidence="1">CV15</strain>
        <strain evidence="2">CWL029c</strain>
        <strain evidence="3">GiD</strain>
        <strain evidence="4">H12</strain>
        <strain evidence="5">MUL2216</strain>
        <strain evidence="6">Panola</strain>
        <strain evidence="8">PB1</strain>
        <strain evidence="7">U1271</strain>
        <strain evidence="9">UZG1</strain>
        <strain evidence="10">Wien2</strain>
        <strain evidence="11">YK41</strain>
    </source>
</reference>
<evidence type="ECO:0000313" key="8">
    <source>
        <dbReference type="EMBL" id="CRI50518.1"/>
    </source>
</evidence>
<proteinExistence type="predicted"/>
<dbReference type="EMBL" id="LN847181">
    <property type="protein sequence ID" value="CRI43725.1"/>
    <property type="molecule type" value="Genomic_DNA"/>
</dbReference>
<protein>
    <submittedName>
        <fullName evidence="5">Uncharacterized protein</fullName>
    </submittedName>
</protein>
<evidence type="ECO:0000313" key="1">
    <source>
        <dbReference type="EMBL" id="CRI38104.1"/>
    </source>
</evidence>
<dbReference type="PATRIC" id="fig|83558.13.peg.513"/>
<name>A0A0F7WS46_CHLPN</name>
<dbReference type="EMBL" id="LN847008">
    <property type="protein sequence ID" value="CRI41498.1"/>
    <property type="molecule type" value="Genomic_DNA"/>
</dbReference>
<dbReference type="EMBL" id="LN849040">
    <property type="protein sequence ID" value="CRI73137.1"/>
    <property type="molecule type" value="Genomic_DNA"/>
</dbReference>
<evidence type="ECO:0000313" key="5">
    <source>
        <dbReference type="EMBL" id="CRI45966.1"/>
    </source>
</evidence>
<dbReference type="EMBL" id="LN847244">
    <property type="protein sequence ID" value="CRI49389.1"/>
    <property type="molecule type" value="Genomic_DNA"/>
</dbReference>
<dbReference type="EMBL" id="LN847240">
    <property type="protein sequence ID" value="CRI50518.1"/>
    <property type="molecule type" value="Genomic_DNA"/>
</dbReference>
<dbReference type="AlphaFoldDB" id="A0A0F7WS46"/>
<dbReference type="EMBL" id="LN847232">
    <property type="protein sequence ID" value="CRI47096.1"/>
    <property type="molecule type" value="Genomic_DNA"/>
</dbReference>
<evidence type="ECO:0000313" key="2">
    <source>
        <dbReference type="EMBL" id="CRI40369.1"/>
    </source>
</evidence>